<protein>
    <submittedName>
        <fullName evidence="3">ANK_REP_REGION domain-containing protein</fullName>
    </submittedName>
</protein>
<name>A0A914RLC5_PAREQ</name>
<dbReference type="WBParaSite" id="PEQ_0000709101-mRNA-1">
    <property type="protein sequence ID" value="PEQ_0000709101-mRNA-1"/>
    <property type="gene ID" value="PEQ_0000709101"/>
</dbReference>
<dbReference type="InterPro" id="IPR002110">
    <property type="entry name" value="Ankyrin_rpt"/>
</dbReference>
<dbReference type="AlphaFoldDB" id="A0A914RLC5"/>
<reference evidence="3" key="1">
    <citation type="submission" date="2022-11" db="UniProtKB">
        <authorList>
            <consortium name="WormBaseParasite"/>
        </authorList>
    </citation>
    <scope>IDENTIFICATION</scope>
</reference>
<dbReference type="InterPro" id="IPR036770">
    <property type="entry name" value="Ankyrin_rpt-contain_sf"/>
</dbReference>
<organism evidence="2 3">
    <name type="scientific">Parascaris equorum</name>
    <name type="common">Equine roundworm</name>
    <dbReference type="NCBI Taxonomy" id="6256"/>
    <lineage>
        <taxon>Eukaryota</taxon>
        <taxon>Metazoa</taxon>
        <taxon>Ecdysozoa</taxon>
        <taxon>Nematoda</taxon>
        <taxon>Chromadorea</taxon>
        <taxon>Rhabditida</taxon>
        <taxon>Spirurina</taxon>
        <taxon>Ascaridomorpha</taxon>
        <taxon>Ascaridoidea</taxon>
        <taxon>Ascarididae</taxon>
        <taxon>Parascaris</taxon>
    </lineage>
</organism>
<dbReference type="SUPFAM" id="SSF48403">
    <property type="entry name" value="Ankyrin repeat"/>
    <property type="match status" value="1"/>
</dbReference>
<evidence type="ECO:0000256" key="1">
    <source>
        <dbReference type="PROSITE-ProRule" id="PRU00023"/>
    </source>
</evidence>
<keyword evidence="2" id="KW-1185">Reference proteome</keyword>
<dbReference type="Gene3D" id="1.25.40.20">
    <property type="entry name" value="Ankyrin repeat-containing domain"/>
    <property type="match status" value="1"/>
</dbReference>
<sequence length="238" mass="26736">MSTIGAFLDTFMLTVNEGIINANLDMGVRPPPFSRSNVLHVFDATITEMQSCGMRIKLSHRMCQDVVCEFPKEVGLVYQVSRLRPIENKGPEEDLMEEDGLFATTLLETVCRLVKVCDQLSMYPLHAACRDTDKPVVEITDCFSGKTALHTLLQCDKPRLSIVKLLLERGAKLLARNANDETCLEIINRKMPQSLAQLKLGRYITLAGLAANALQRHRIPHDFLSIVPKDLLPTLRLY</sequence>
<dbReference type="Proteomes" id="UP000887564">
    <property type="component" value="Unplaced"/>
</dbReference>
<dbReference type="PROSITE" id="PS50088">
    <property type="entry name" value="ANK_REPEAT"/>
    <property type="match status" value="1"/>
</dbReference>
<dbReference type="PROSITE" id="PS50297">
    <property type="entry name" value="ANK_REP_REGION"/>
    <property type="match status" value="1"/>
</dbReference>
<keyword evidence="1" id="KW-0040">ANK repeat</keyword>
<accession>A0A914RLC5</accession>
<evidence type="ECO:0000313" key="3">
    <source>
        <dbReference type="WBParaSite" id="PEQ_0000709101-mRNA-1"/>
    </source>
</evidence>
<dbReference type="Pfam" id="PF00023">
    <property type="entry name" value="Ank"/>
    <property type="match status" value="1"/>
</dbReference>
<proteinExistence type="predicted"/>
<feature type="repeat" description="ANK" evidence="1">
    <location>
        <begin position="144"/>
        <end position="178"/>
    </location>
</feature>
<evidence type="ECO:0000313" key="2">
    <source>
        <dbReference type="Proteomes" id="UP000887564"/>
    </source>
</evidence>